<keyword evidence="2" id="KW-0732">Signal</keyword>
<protein>
    <recommendedName>
        <fullName evidence="3">Peptidase C51 domain-containing protein</fullName>
    </recommendedName>
</protein>
<dbReference type="InterPro" id="IPR038765">
    <property type="entry name" value="Papain-like_cys_pep_sf"/>
</dbReference>
<dbReference type="Pfam" id="PF05257">
    <property type="entry name" value="CHAP"/>
    <property type="match status" value="1"/>
</dbReference>
<feature type="compositionally biased region" description="Low complexity" evidence="1">
    <location>
        <begin position="65"/>
        <end position="75"/>
    </location>
</feature>
<evidence type="ECO:0000313" key="4">
    <source>
        <dbReference type="EMBL" id="AIW55242.1"/>
    </source>
</evidence>
<dbReference type="EMBL" id="KM406416">
    <property type="protein sequence ID" value="AIW55242.1"/>
    <property type="molecule type" value="Genomic_DNA"/>
</dbReference>
<sequence length="248" mass="26706">MSSAAHKASKTVTRSAIRKKRAMQRRIAVCLLAAMMGSGAVAYCLLPHGETAYAGERFDTSTALTSSQLTSGSASRDSQRDSLDGSSWDSGENIDADNLTLLHADNPVVRALINGRDLNATPAGFNPDHDSGDDGSGYPYGQCTWWAYKRRHELGLPVGSRMGDAKDWTDAAQRLGYWTDSTPRRGDIAVFRPDQRGASPVYGHVAIVENVNPDGSVTISESNVKGLGVVTTRTMDADTAHGLEYIHY</sequence>
<feature type="region of interest" description="Disordered" evidence="1">
    <location>
        <begin position="65"/>
        <end position="89"/>
    </location>
</feature>
<evidence type="ECO:0000256" key="2">
    <source>
        <dbReference type="SAM" id="SignalP"/>
    </source>
</evidence>
<organism evidence="4">
    <name type="scientific">Bifidobacterium breve</name>
    <dbReference type="NCBI Taxonomy" id="1685"/>
    <lineage>
        <taxon>Bacteria</taxon>
        <taxon>Bacillati</taxon>
        <taxon>Actinomycetota</taxon>
        <taxon>Actinomycetes</taxon>
        <taxon>Bifidobacteriales</taxon>
        <taxon>Bifidobacteriaceae</taxon>
        <taxon>Bifidobacterium</taxon>
    </lineage>
</organism>
<evidence type="ECO:0000256" key="1">
    <source>
        <dbReference type="SAM" id="MobiDB-lite"/>
    </source>
</evidence>
<feature type="chain" id="PRO_5001978017" description="Peptidase C51 domain-containing protein" evidence="2">
    <location>
        <begin position="43"/>
        <end position="248"/>
    </location>
</feature>
<dbReference type="Gene3D" id="3.90.1720.10">
    <property type="entry name" value="endopeptidase domain like (from Nostoc punctiforme)"/>
    <property type="match status" value="1"/>
</dbReference>
<dbReference type="PROSITE" id="PS50911">
    <property type="entry name" value="CHAP"/>
    <property type="match status" value="1"/>
</dbReference>
<proteinExistence type="predicted"/>
<accession>A0A0A0V1I2</accession>
<dbReference type="SUPFAM" id="SSF54001">
    <property type="entry name" value="Cysteine proteinases"/>
    <property type="match status" value="1"/>
</dbReference>
<keyword evidence="4" id="KW-0614">Plasmid</keyword>
<gene>
    <name evidence="4" type="ORF">B7017_p0193</name>
</gene>
<dbReference type="AlphaFoldDB" id="A0A0A0V1I2"/>
<feature type="signal peptide" evidence="2">
    <location>
        <begin position="1"/>
        <end position="42"/>
    </location>
</feature>
<feature type="domain" description="Peptidase C51" evidence="3">
    <location>
        <begin position="118"/>
        <end position="247"/>
    </location>
</feature>
<dbReference type="RefSeq" id="WP_241487334.1">
    <property type="nucleotide sequence ID" value="NZ_KM406416.1"/>
</dbReference>
<evidence type="ECO:0000259" key="3">
    <source>
        <dbReference type="PROSITE" id="PS50911"/>
    </source>
</evidence>
<name>A0A0A0V1I2_BIFBR</name>
<dbReference type="InterPro" id="IPR007921">
    <property type="entry name" value="CHAP_dom"/>
</dbReference>
<geneLocation type="plasmid" evidence="4">
    <name>megaplasmid pMP7017</name>
</geneLocation>
<reference evidence="4" key="1">
    <citation type="journal article" date="2015" name="Appl. Environ. Microbiol.">
        <title>Discovery of a conjugative megaplasmid in Bifidobacterium breve.</title>
        <authorList>
            <person name="Bottacini F."/>
            <person name="O'Connell Motherway M."/>
            <person name="Casey E."/>
            <person name="McDonnell B."/>
            <person name="Mahony J."/>
            <person name="Ventura M."/>
            <person name="van Sinderen D."/>
        </authorList>
    </citation>
    <scope>NUCLEOTIDE SEQUENCE</scope>
    <source>
        <strain evidence="4">JCM 7017</strain>
        <plasmid evidence="4">megaplasmid pMP7017</plasmid>
    </source>
</reference>